<evidence type="ECO:0000313" key="2">
    <source>
        <dbReference type="EMBL" id="MBK7421850.1"/>
    </source>
</evidence>
<dbReference type="EMBL" id="JADJNC010000003">
    <property type="protein sequence ID" value="MBK7421850.1"/>
    <property type="molecule type" value="Genomic_DNA"/>
</dbReference>
<proteinExistence type="predicted"/>
<dbReference type="Pfam" id="PF01814">
    <property type="entry name" value="Hemerythrin"/>
    <property type="match status" value="1"/>
</dbReference>
<gene>
    <name evidence="2" type="ORF">IPJ48_01440</name>
</gene>
<name>A0A9D7IBG4_9RHOO</name>
<dbReference type="AlphaFoldDB" id="A0A9D7IBG4"/>
<dbReference type="InterPro" id="IPR012312">
    <property type="entry name" value="Hemerythrin-like"/>
</dbReference>
<dbReference type="Proteomes" id="UP000886602">
    <property type="component" value="Unassembled WGS sequence"/>
</dbReference>
<dbReference type="Gene3D" id="1.20.120.520">
    <property type="entry name" value="nmb1532 protein domain like"/>
    <property type="match status" value="1"/>
</dbReference>
<organism evidence="2 3">
    <name type="scientific">Candidatus Propionivibrio dominans</name>
    <dbReference type="NCBI Taxonomy" id="2954373"/>
    <lineage>
        <taxon>Bacteria</taxon>
        <taxon>Pseudomonadati</taxon>
        <taxon>Pseudomonadota</taxon>
        <taxon>Betaproteobacteria</taxon>
        <taxon>Rhodocyclales</taxon>
        <taxon>Rhodocyclaceae</taxon>
        <taxon>Propionivibrio</taxon>
    </lineage>
</organism>
<evidence type="ECO:0000259" key="1">
    <source>
        <dbReference type="Pfam" id="PF01814"/>
    </source>
</evidence>
<evidence type="ECO:0000313" key="3">
    <source>
        <dbReference type="Proteomes" id="UP000886602"/>
    </source>
</evidence>
<sequence length="129" mass="14728">MKRHQKLQELSRQHHGALQLALKARRAALSEDQTQIKVLSAACFAAFYAQLDPHFAVEENTLLHILRTASEDKLVARLECDHKELRRLSVQLQQPAAMTLLSFAELLASHVRFEEREMFVVLEALLDGK</sequence>
<feature type="domain" description="Hemerythrin-like" evidence="1">
    <location>
        <begin position="10"/>
        <end position="119"/>
    </location>
</feature>
<accession>A0A9D7IBG4</accession>
<protein>
    <submittedName>
        <fullName evidence="2">Hemerythrin domain-containing protein</fullName>
    </submittedName>
</protein>
<reference evidence="2" key="1">
    <citation type="submission" date="2020-10" db="EMBL/GenBank/DDBJ databases">
        <title>Connecting structure to function with the recovery of over 1000 high-quality activated sludge metagenome-assembled genomes encoding full-length rRNA genes using long-read sequencing.</title>
        <authorList>
            <person name="Singleton C.M."/>
            <person name="Petriglieri F."/>
            <person name="Kristensen J.M."/>
            <person name="Kirkegaard R.H."/>
            <person name="Michaelsen T.Y."/>
            <person name="Andersen M.H."/>
            <person name="Karst S.M."/>
            <person name="Dueholm M.S."/>
            <person name="Nielsen P.H."/>
            <person name="Albertsen M."/>
        </authorList>
    </citation>
    <scope>NUCLEOTIDE SEQUENCE</scope>
    <source>
        <strain evidence="2">EsbW_18-Q3-R4-48_MAXAC.044</strain>
    </source>
</reference>
<comment type="caution">
    <text evidence="2">The sequence shown here is derived from an EMBL/GenBank/DDBJ whole genome shotgun (WGS) entry which is preliminary data.</text>
</comment>